<keyword evidence="2" id="KW-1185">Reference proteome</keyword>
<sequence>MREATSHQDELGSIPDTANRIFASGKNMTDIAVGRRNQDFFFRAGGSPDVEFKLPAYHLGETGSIPGGVTPPPPPPDCHMWESCWTTPLMGGFSRVSSVFPPLHSDIPCSRFTLIGSQELEVKSRPNLFIHCNAQNNRCRQAESLRPIPDQHLLLASRQGEPGSIPGGITPGFLHVGIVPEDAAGRRVFSGFSRFPCSPQSSAASYSPPFNLIDSQYLDPGASHIGGAPALLRHGRSAGALRREAEATIKIRLQSAVPVDVAAPGTRASSDVTPTRSRMRSTNVLSGRAVRCLPNDTNTARTRTHEQLKWMRAKQNAQDLDSPLVDDRPIVNAVKYRVVCGVVWTNRTMVSSNTDTNRTGVLAVVDIVDSLLICLSASKCAQTSPLPQSRPVHRDQMTELFLWCRRNNSLTGCTRIRERALFPIGYCVPRKGLRCLGSRLANSYWNYHSEEHVNCSSNGSDVITLLSLDHRYQLSVAALGYPIRLII</sequence>
<gene>
    <name evidence="1" type="ORF">PR048_022255</name>
</gene>
<organism evidence="1 2">
    <name type="scientific">Dryococelus australis</name>
    <dbReference type="NCBI Taxonomy" id="614101"/>
    <lineage>
        <taxon>Eukaryota</taxon>
        <taxon>Metazoa</taxon>
        <taxon>Ecdysozoa</taxon>
        <taxon>Arthropoda</taxon>
        <taxon>Hexapoda</taxon>
        <taxon>Insecta</taxon>
        <taxon>Pterygota</taxon>
        <taxon>Neoptera</taxon>
        <taxon>Polyneoptera</taxon>
        <taxon>Phasmatodea</taxon>
        <taxon>Verophasmatodea</taxon>
        <taxon>Anareolatae</taxon>
        <taxon>Phasmatidae</taxon>
        <taxon>Eurycanthinae</taxon>
        <taxon>Dryococelus</taxon>
    </lineage>
</organism>
<evidence type="ECO:0000313" key="2">
    <source>
        <dbReference type="Proteomes" id="UP001159363"/>
    </source>
</evidence>
<protein>
    <submittedName>
        <fullName evidence="1">Uncharacterized protein</fullName>
    </submittedName>
</protein>
<proteinExistence type="predicted"/>
<accession>A0ABQ9H0I0</accession>
<dbReference type="Proteomes" id="UP001159363">
    <property type="component" value="Chromosome 7"/>
</dbReference>
<comment type="caution">
    <text evidence="1">The sequence shown here is derived from an EMBL/GenBank/DDBJ whole genome shotgun (WGS) entry which is preliminary data.</text>
</comment>
<name>A0ABQ9H0I0_9NEOP</name>
<reference evidence="1 2" key="1">
    <citation type="submission" date="2023-02" db="EMBL/GenBank/DDBJ databases">
        <title>LHISI_Scaffold_Assembly.</title>
        <authorList>
            <person name="Stuart O.P."/>
            <person name="Cleave R."/>
            <person name="Magrath M.J.L."/>
            <person name="Mikheyev A.S."/>
        </authorList>
    </citation>
    <scope>NUCLEOTIDE SEQUENCE [LARGE SCALE GENOMIC DNA]</scope>
    <source>
        <strain evidence="1">Daus_M_001</strain>
        <tissue evidence="1">Leg muscle</tissue>
    </source>
</reference>
<evidence type="ECO:0000313" key="1">
    <source>
        <dbReference type="EMBL" id="KAJ8877798.1"/>
    </source>
</evidence>
<dbReference type="EMBL" id="JARBHB010000008">
    <property type="protein sequence ID" value="KAJ8877798.1"/>
    <property type="molecule type" value="Genomic_DNA"/>
</dbReference>